<evidence type="ECO:0000256" key="5">
    <source>
        <dbReference type="ARBA" id="ARBA00022989"/>
    </source>
</evidence>
<feature type="transmembrane region" description="Helical" evidence="7">
    <location>
        <begin position="159"/>
        <end position="176"/>
    </location>
</feature>
<organism evidence="9 10">
    <name type="scientific">Pelomonas caseinilytica</name>
    <dbReference type="NCBI Taxonomy" id="2906763"/>
    <lineage>
        <taxon>Bacteria</taxon>
        <taxon>Pseudomonadati</taxon>
        <taxon>Pseudomonadota</taxon>
        <taxon>Betaproteobacteria</taxon>
        <taxon>Burkholderiales</taxon>
        <taxon>Sphaerotilaceae</taxon>
        <taxon>Roseateles</taxon>
    </lineage>
</organism>
<dbReference type="Proteomes" id="UP001201463">
    <property type="component" value="Unassembled WGS sequence"/>
</dbReference>
<protein>
    <submittedName>
        <fullName evidence="9">Phosphatase PAP2 family protein</fullName>
    </submittedName>
</protein>
<dbReference type="CDD" id="cd01610">
    <property type="entry name" value="PAP2_like"/>
    <property type="match status" value="1"/>
</dbReference>
<proteinExistence type="predicted"/>
<keyword evidence="2" id="KW-1003">Cell membrane</keyword>
<dbReference type="SUPFAM" id="SSF48317">
    <property type="entry name" value="Acid phosphatase/Vanadium-dependent haloperoxidase"/>
    <property type="match status" value="1"/>
</dbReference>
<name>A0ABS8XBN7_9BURK</name>
<feature type="domain" description="Phosphatidic acid phosphatase type 2/haloperoxidase" evidence="8">
    <location>
        <begin position="66"/>
        <end position="174"/>
    </location>
</feature>
<keyword evidence="4" id="KW-0378">Hydrolase</keyword>
<dbReference type="InterPro" id="IPR036938">
    <property type="entry name" value="PAP2/HPO_sf"/>
</dbReference>
<feature type="transmembrane region" description="Helical" evidence="7">
    <location>
        <begin position="63"/>
        <end position="83"/>
    </location>
</feature>
<evidence type="ECO:0000256" key="7">
    <source>
        <dbReference type="SAM" id="Phobius"/>
    </source>
</evidence>
<dbReference type="SMART" id="SM00014">
    <property type="entry name" value="acidPPc"/>
    <property type="match status" value="1"/>
</dbReference>
<keyword evidence="3 7" id="KW-0812">Transmembrane</keyword>
<evidence type="ECO:0000259" key="8">
    <source>
        <dbReference type="SMART" id="SM00014"/>
    </source>
</evidence>
<dbReference type="RefSeq" id="WP_233389469.1">
    <property type="nucleotide sequence ID" value="NZ_JAJTWT010000001.1"/>
</dbReference>
<evidence type="ECO:0000256" key="4">
    <source>
        <dbReference type="ARBA" id="ARBA00022801"/>
    </source>
</evidence>
<evidence type="ECO:0000256" key="6">
    <source>
        <dbReference type="ARBA" id="ARBA00023136"/>
    </source>
</evidence>
<dbReference type="Pfam" id="PF01569">
    <property type="entry name" value="PAP2"/>
    <property type="match status" value="1"/>
</dbReference>
<comment type="subcellular location">
    <subcellularLocation>
        <location evidence="1">Cell membrane</location>
        <topology evidence="1">Multi-pass membrane protein</topology>
    </subcellularLocation>
</comment>
<evidence type="ECO:0000256" key="3">
    <source>
        <dbReference type="ARBA" id="ARBA00022692"/>
    </source>
</evidence>
<keyword evidence="6 7" id="KW-0472">Membrane</keyword>
<evidence type="ECO:0000313" key="9">
    <source>
        <dbReference type="EMBL" id="MCE4536313.1"/>
    </source>
</evidence>
<keyword evidence="5 7" id="KW-1133">Transmembrane helix</keyword>
<accession>A0ABS8XBN7</accession>
<evidence type="ECO:0000256" key="1">
    <source>
        <dbReference type="ARBA" id="ARBA00004651"/>
    </source>
</evidence>
<dbReference type="PANTHER" id="PTHR14969:SF62">
    <property type="entry name" value="DECAPRENYLPHOSPHORYL-5-PHOSPHORIBOSE PHOSPHATASE RV3807C-RELATED"/>
    <property type="match status" value="1"/>
</dbReference>
<dbReference type="InterPro" id="IPR000326">
    <property type="entry name" value="PAP2/HPO"/>
</dbReference>
<dbReference type="PANTHER" id="PTHR14969">
    <property type="entry name" value="SPHINGOSINE-1-PHOSPHATE PHOSPHOHYDROLASE"/>
    <property type="match status" value="1"/>
</dbReference>
<reference evidence="9 10" key="1">
    <citation type="submission" date="2021-12" db="EMBL/GenBank/DDBJ databases">
        <title>Genome seq of p7.</title>
        <authorList>
            <person name="Seo T."/>
        </authorList>
    </citation>
    <scope>NUCLEOTIDE SEQUENCE [LARGE SCALE GENOMIC DNA]</scope>
    <source>
        <strain evidence="9 10">P7</strain>
    </source>
</reference>
<gene>
    <name evidence="9" type="ORF">LXT12_03470</name>
</gene>
<sequence length="177" mass="19471">MPPWLDAHRLRSAELDLRGAQALHRVAARPRLPRLLALCSRLADGPLWVALVLLLPWVERDGARHALLMLQLGALNLVIYYALKRSTRRRRPFEHCDDIRACIKVPDAFSFPSGHALHAFAFALLLSSFHPGLGPLLWSFAGLVALARVVLGLHFPSDVVVGALLGIATASLVLWMG</sequence>
<evidence type="ECO:0000313" key="10">
    <source>
        <dbReference type="Proteomes" id="UP001201463"/>
    </source>
</evidence>
<dbReference type="EMBL" id="JAJTWT010000001">
    <property type="protein sequence ID" value="MCE4536313.1"/>
    <property type="molecule type" value="Genomic_DNA"/>
</dbReference>
<evidence type="ECO:0000256" key="2">
    <source>
        <dbReference type="ARBA" id="ARBA00022475"/>
    </source>
</evidence>
<comment type="caution">
    <text evidence="9">The sequence shown here is derived from an EMBL/GenBank/DDBJ whole genome shotgun (WGS) entry which is preliminary data.</text>
</comment>
<keyword evidence="10" id="KW-1185">Reference proteome</keyword>
<dbReference type="Gene3D" id="1.20.144.10">
    <property type="entry name" value="Phosphatidic acid phosphatase type 2/haloperoxidase"/>
    <property type="match status" value="1"/>
</dbReference>